<dbReference type="InterPro" id="IPR004352">
    <property type="entry name" value="GH114_TIM-barrel"/>
</dbReference>
<organism evidence="4 5">
    <name type="scientific">Podospora didyma</name>
    <dbReference type="NCBI Taxonomy" id="330526"/>
    <lineage>
        <taxon>Eukaryota</taxon>
        <taxon>Fungi</taxon>
        <taxon>Dikarya</taxon>
        <taxon>Ascomycota</taxon>
        <taxon>Pezizomycotina</taxon>
        <taxon>Sordariomycetes</taxon>
        <taxon>Sordariomycetidae</taxon>
        <taxon>Sordariales</taxon>
        <taxon>Podosporaceae</taxon>
        <taxon>Podospora</taxon>
    </lineage>
</organism>
<evidence type="ECO:0000256" key="2">
    <source>
        <dbReference type="ARBA" id="ARBA00012755"/>
    </source>
</evidence>
<keyword evidence="5" id="KW-1185">Reference proteome</keyword>
<dbReference type="PANTHER" id="PTHR35273">
    <property type="entry name" value="ALPHA-1,4 POLYGALACTOSAMINIDASE, PUTATIVE (AFU_ORTHOLOGUE AFUA_3G07890)-RELATED"/>
    <property type="match status" value="1"/>
</dbReference>
<sequence>MKQSRTLLIPVVGSSIMGVMAQNKPPNFTPGVKWQIDIMNTLDITKPLVPKDALVWDLDLYHLQRHPEIVDFLRKQIPDVSIICYFNAGLAQPSDCDWDSTWQTPAYKGLLGKSYSPPFGEEKWINIKNQTGIDLIKRRVTLARDLGCDGIDPDNIDGYNSDANGDNGTGWNTNSDDYVKFVTQLATQAHGLKTKRGFPLMIGQKNAPEIAPALSKILDFAVLEDCKNLRGEASRKFCADFQPYITAGNPVFSIEYPTSLRDSKAAAQCKATGADKAQFDNSCAVDTAPSGGTWGNYKYSEILKLRDSETDTPGELNGCTQYCGKQGSGVVVTATNEELDGDTCKAVPASKRKARHVFW</sequence>
<comment type="catalytic activity">
    <reaction evidence="1">
        <text>Hydrolysis of terminal, non-reducing alpha-D-galactose residues in alpha-D-galactosides, including galactose oligosaccharides, galactomannans and galactolipids.</text>
        <dbReference type="EC" id="3.2.1.22"/>
    </reaction>
</comment>
<gene>
    <name evidence="4" type="ORF">B0H63DRAFT_445058</name>
</gene>
<dbReference type="AlphaFoldDB" id="A0AAE0P7V4"/>
<dbReference type="Proteomes" id="UP001285441">
    <property type="component" value="Unassembled WGS sequence"/>
</dbReference>
<dbReference type="SUPFAM" id="SSF51445">
    <property type="entry name" value="(Trans)glycosidases"/>
    <property type="match status" value="1"/>
</dbReference>
<accession>A0AAE0P7V4</accession>
<keyword evidence="4" id="KW-0378">Hydrolase</keyword>
<dbReference type="Gene3D" id="3.20.20.70">
    <property type="entry name" value="Aldolase class I"/>
    <property type="match status" value="1"/>
</dbReference>
<dbReference type="InterPro" id="IPR017853">
    <property type="entry name" value="GH"/>
</dbReference>
<comment type="caution">
    <text evidence="4">The sequence shown here is derived from an EMBL/GenBank/DDBJ whole genome shotgun (WGS) entry which is preliminary data.</text>
</comment>
<proteinExistence type="predicted"/>
<feature type="domain" description="Glycoside-hydrolase family GH114 TIM-barrel" evidence="3">
    <location>
        <begin position="33"/>
        <end position="276"/>
    </location>
</feature>
<evidence type="ECO:0000313" key="4">
    <source>
        <dbReference type="EMBL" id="KAK3394981.1"/>
    </source>
</evidence>
<reference evidence="4" key="1">
    <citation type="journal article" date="2023" name="Mol. Phylogenet. Evol.">
        <title>Genome-scale phylogeny and comparative genomics of the fungal order Sordariales.</title>
        <authorList>
            <person name="Hensen N."/>
            <person name="Bonometti L."/>
            <person name="Westerberg I."/>
            <person name="Brannstrom I.O."/>
            <person name="Guillou S."/>
            <person name="Cros-Aarteil S."/>
            <person name="Calhoun S."/>
            <person name="Haridas S."/>
            <person name="Kuo A."/>
            <person name="Mondo S."/>
            <person name="Pangilinan J."/>
            <person name="Riley R."/>
            <person name="LaButti K."/>
            <person name="Andreopoulos B."/>
            <person name="Lipzen A."/>
            <person name="Chen C."/>
            <person name="Yan M."/>
            <person name="Daum C."/>
            <person name="Ng V."/>
            <person name="Clum A."/>
            <person name="Steindorff A."/>
            <person name="Ohm R.A."/>
            <person name="Martin F."/>
            <person name="Silar P."/>
            <person name="Natvig D.O."/>
            <person name="Lalanne C."/>
            <person name="Gautier V."/>
            <person name="Ament-Velasquez S.L."/>
            <person name="Kruys A."/>
            <person name="Hutchinson M.I."/>
            <person name="Powell A.J."/>
            <person name="Barry K."/>
            <person name="Miller A.N."/>
            <person name="Grigoriev I.V."/>
            <person name="Debuchy R."/>
            <person name="Gladieux P."/>
            <person name="Hiltunen Thoren M."/>
            <person name="Johannesson H."/>
        </authorList>
    </citation>
    <scope>NUCLEOTIDE SEQUENCE</scope>
    <source>
        <strain evidence="4">CBS 232.78</strain>
    </source>
</reference>
<dbReference type="Pfam" id="PF03537">
    <property type="entry name" value="Glyco_hydro_114"/>
    <property type="match status" value="1"/>
</dbReference>
<dbReference type="InterPro" id="IPR013785">
    <property type="entry name" value="Aldolase_TIM"/>
</dbReference>
<dbReference type="EC" id="3.2.1.22" evidence="2"/>
<evidence type="ECO:0000313" key="5">
    <source>
        <dbReference type="Proteomes" id="UP001285441"/>
    </source>
</evidence>
<dbReference type="GO" id="GO:0004557">
    <property type="term" value="F:alpha-galactosidase activity"/>
    <property type="evidence" value="ECO:0007669"/>
    <property type="project" value="UniProtKB-EC"/>
</dbReference>
<protein>
    <recommendedName>
        <fullName evidence="2">alpha-galactosidase</fullName>
        <ecNumber evidence="2">3.2.1.22</ecNumber>
    </recommendedName>
</protein>
<evidence type="ECO:0000256" key="1">
    <source>
        <dbReference type="ARBA" id="ARBA00001255"/>
    </source>
</evidence>
<dbReference type="PANTHER" id="PTHR35273:SF2">
    <property type="entry name" value="ALPHA-GALACTOSIDASE"/>
    <property type="match status" value="1"/>
</dbReference>
<dbReference type="EMBL" id="JAULSW010000001">
    <property type="protein sequence ID" value="KAK3394981.1"/>
    <property type="molecule type" value="Genomic_DNA"/>
</dbReference>
<evidence type="ECO:0000259" key="3">
    <source>
        <dbReference type="Pfam" id="PF03537"/>
    </source>
</evidence>
<name>A0AAE0P7V4_9PEZI</name>
<reference evidence="4" key="2">
    <citation type="submission" date="2023-06" db="EMBL/GenBank/DDBJ databases">
        <authorList>
            <consortium name="Lawrence Berkeley National Laboratory"/>
            <person name="Haridas S."/>
            <person name="Hensen N."/>
            <person name="Bonometti L."/>
            <person name="Westerberg I."/>
            <person name="Brannstrom I.O."/>
            <person name="Guillou S."/>
            <person name="Cros-Aarteil S."/>
            <person name="Calhoun S."/>
            <person name="Kuo A."/>
            <person name="Mondo S."/>
            <person name="Pangilinan J."/>
            <person name="Riley R."/>
            <person name="LaButti K."/>
            <person name="Andreopoulos B."/>
            <person name="Lipzen A."/>
            <person name="Chen C."/>
            <person name="Yanf M."/>
            <person name="Daum C."/>
            <person name="Ng V."/>
            <person name="Clum A."/>
            <person name="Steindorff A."/>
            <person name="Ohm R."/>
            <person name="Martin F."/>
            <person name="Silar P."/>
            <person name="Natvig D."/>
            <person name="Lalanne C."/>
            <person name="Gautier V."/>
            <person name="Ament-velasquez S.L."/>
            <person name="Kruys A."/>
            <person name="Hutchinson M.I."/>
            <person name="Powell A.J."/>
            <person name="Barry K."/>
            <person name="Miller A.N."/>
            <person name="Grigoriev I.V."/>
            <person name="Debuchy R."/>
            <person name="Gladieux P."/>
            <person name="Thoren M.H."/>
            <person name="Johannesson H."/>
        </authorList>
    </citation>
    <scope>NUCLEOTIDE SEQUENCE</scope>
    <source>
        <strain evidence="4">CBS 232.78</strain>
    </source>
</reference>